<dbReference type="AlphaFoldDB" id="A0A2M9CL00"/>
<comment type="caution">
    <text evidence="2">The sequence shown here is derived from an EMBL/GenBank/DDBJ whole genome shotgun (WGS) entry which is preliminary data.</text>
</comment>
<protein>
    <submittedName>
        <fullName evidence="2">Uncharacterized protein</fullName>
    </submittedName>
</protein>
<sequence length="63" mass="6775">MIDWAAFAVVAVASLVAASVIVALFATGIRLRAARSRWQWVCFALCVAAVLYGIYLIVPALHV</sequence>
<feature type="transmembrane region" description="Helical" evidence="1">
    <location>
        <begin position="6"/>
        <end position="26"/>
    </location>
</feature>
<keyword evidence="1" id="KW-0812">Transmembrane</keyword>
<dbReference type="OrthoDB" id="3177419at2"/>
<accession>A0A2M9CL00</accession>
<evidence type="ECO:0000313" key="3">
    <source>
        <dbReference type="Proteomes" id="UP000228758"/>
    </source>
</evidence>
<proteinExistence type="predicted"/>
<reference evidence="2 3" key="1">
    <citation type="submission" date="2017-11" db="EMBL/GenBank/DDBJ databases">
        <title>Genomic Encyclopedia of Archaeal and Bacterial Type Strains, Phase II (KMG-II): From Individual Species to Whole Genera.</title>
        <authorList>
            <person name="Goeker M."/>
        </authorList>
    </citation>
    <scope>NUCLEOTIDE SEQUENCE [LARGE SCALE GENOMIC DNA]</scope>
    <source>
        <strain evidence="2 3">DSM 27393</strain>
    </source>
</reference>
<dbReference type="EMBL" id="PGFF01000001">
    <property type="protein sequence ID" value="PJJ72585.1"/>
    <property type="molecule type" value="Genomic_DNA"/>
</dbReference>
<keyword evidence="3" id="KW-1185">Reference proteome</keyword>
<organism evidence="2 3">
    <name type="scientific">Diaminobutyricimonas aerilata</name>
    <dbReference type="NCBI Taxonomy" id="1162967"/>
    <lineage>
        <taxon>Bacteria</taxon>
        <taxon>Bacillati</taxon>
        <taxon>Actinomycetota</taxon>
        <taxon>Actinomycetes</taxon>
        <taxon>Micrococcales</taxon>
        <taxon>Microbacteriaceae</taxon>
        <taxon>Diaminobutyricimonas</taxon>
    </lineage>
</organism>
<gene>
    <name evidence="2" type="ORF">CLV46_2157</name>
</gene>
<evidence type="ECO:0000256" key="1">
    <source>
        <dbReference type="SAM" id="Phobius"/>
    </source>
</evidence>
<evidence type="ECO:0000313" key="2">
    <source>
        <dbReference type="EMBL" id="PJJ72585.1"/>
    </source>
</evidence>
<keyword evidence="1" id="KW-1133">Transmembrane helix</keyword>
<feature type="transmembrane region" description="Helical" evidence="1">
    <location>
        <begin position="38"/>
        <end position="58"/>
    </location>
</feature>
<dbReference type="Proteomes" id="UP000228758">
    <property type="component" value="Unassembled WGS sequence"/>
</dbReference>
<dbReference type="RefSeq" id="WP_100364757.1">
    <property type="nucleotide sequence ID" value="NZ_PGFF01000001.1"/>
</dbReference>
<name>A0A2M9CL00_9MICO</name>
<keyword evidence="1" id="KW-0472">Membrane</keyword>